<dbReference type="PROSITE" id="PS50837">
    <property type="entry name" value="NACHT"/>
    <property type="match status" value="1"/>
</dbReference>
<organism evidence="5 6">
    <name type="scientific">Hohenbuehelia grisea</name>
    <dbReference type="NCBI Taxonomy" id="104357"/>
    <lineage>
        <taxon>Eukaryota</taxon>
        <taxon>Fungi</taxon>
        <taxon>Dikarya</taxon>
        <taxon>Basidiomycota</taxon>
        <taxon>Agaricomycotina</taxon>
        <taxon>Agaricomycetes</taxon>
        <taxon>Agaricomycetidae</taxon>
        <taxon>Agaricales</taxon>
        <taxon>Pleurotineae</taxon>
        <taxon>Pleurotaceae</taxon>
        <taxon>Hohenbuehelia</taxon>
    </lineage>
</organism>
<dbReference type="PROSITE" id="PS00678">
    <property type="entry name" value="WD_REPEATS_1"/>
    <property type="match status" value="7"/>
</dbReference>
<keyword evidence="1 3" id="KW-0853">WD repeat</keyword>
<feature type="repeat" description="WD" evidence="3">
    <location>
        <begin position="919"/>
        <end position="951"/>
    </location>
</feature>
<evidence type="ECO:0000256" key="1">
    <source>
        <dbReference type="ARBA" id="ARBA00022574"/>
    </source>
</evidence>
<feature type="repeat" description="WD" evidence="3">
    <location>
        <begin position="1082"/>
        <end position="1123"/>
    </location>
</feature>
<evidence type="ECO:0000313" key="6">
    <source>
        <dbReference type="Proteomes" id="UP001556367"/>
    </source>
</evidence>
<evidence type="ECO:0000313" key="5">
    <source>
        <dbReference type="EMBL" id="KAL0945669.1"/>
    </source>
</evidence>
<feature type="repeat" description="WD" evidence="3">
    <location>
        <begin position="996"/>
        <end position="1037"/>
    </location>
</feature>
<dbReference type="InterPro" id="IPR007111">
    <property type="entry name" value="NACHT_NTPase"/>
</dbReference>
<dbReference type="CDD" id="cd00200">
    <property type="entry name" value="WD40"/>
    <property type="match status" value="1"/>
</dbReference>
<dbReference type="InterPro" id="IPR001680">
    <property type="entry name" value="WD40_rpt"/>
</dbReference>
<feature type="repeat" description="WD" evidence="3">
    <location>
        <begin position="953"/>
        <end position="994"/>
    </location>
</feature>
<dbReference type="Pfam" id="PF24883">
    <property type="entry name" value="NPHP3_N"/>
    <property type="match status" value="1"/>
</dbReference>
<feature type="repeat" description="WD" evidence="3">
    <location>
        <begin position="1211"/>
        <end position="1241"/>
    </location>
</feature>
<dbReference type="Pfam" id="PF00400">
    <property type="entry name" value="WD40"/>
    <property type="match status" value="8"/>
</dbReference>
<dbReference type="EMBL" id="JASNQZ010000017">
    <property type="protein sequence ID" value="KAL0945669.1"/>
    <property type="molecule type" value="Genomic_DNA"/>
</dbReference>
<dbReference type="InterPro" id="IPR020472">
    <property type="entry name" value="WD40_PAC1"/>
</dbReference>
<accession>A0ABR3IQV4</accession>
<dbReference type="InterPro" id="IPR056884">
    <property type="entry name" value="NPHP3-like_N"/>
</dbReference>
<dbReference type="Gene3D" id="2.130.10.10">
    <property type="entry name" value="YVTN repeat-like/Quinoprotein amine dehydrogenase"/>
    <property type="match status" value="4"/>
</dbReference>
<feature type="repeat" description="WD" evidence="3">
    <location>
        <begin position="1168"/>
        <end position="1209"/>
    </location>
</feature>
<dbReference type="InterPro" id="IPR027417">
    <property type="entry name" value="P-loop_NTPase"/>
</dbReference>
<feature type="repeat" description="WD" evidence="3">
    <location>
        <begin position="1125"/>
        <end position="1166"/>
    </location>
</feature>
<dbReference type="PANTHER" id="PTHR22847">
    <property type="entry name" value="WD40 REPEAT PROTEIN"/>
    <property type="match status" value="1"/>
</dbReference>
<dbReference type="Gene3D" id="3.40.50.300">
    <property type="entry name" value="P-loop containing nucleotide triphosphate hydrolases"/>
    <property type="match status" value="1"/>
</dbReference>
<reference evidence="6" key="1">
    <citation type="submission" date="2024-06" db="EMBL/GenBank/DDBJ databases">
        <title>Multi-omics analyses provide insights into the biosynthesis of the anticancer antibiotic pleurotin in Hohenbuehelia grisea.</title>
        <authorList>
            <person name="Weaver J.A."/>
            <person name="Alberti F."/>
        </authorList>
    </citation>
    <scope>NUCLEOTIDE SEQUENCE [LARGE SCALE GENOMIC DNA]</scope>
    <source>
        <strain evidence="6">T-177</strain>
    </source>
</reference>
<evidence type="ECO:0000259" key="4">
    <source>
        <dbReference type="PROSITE" id="PS50837"/>
    </source>
</evidence>
<keyword evidence="2" id="KW-0677">Repeat</keyword>
<comment type="caution">
    <text evidence="5">The sequence shown here is derived from an EMBL/GenBank/DDBJ whole genome shotgun (WGS) entry which is preliminary data.</text>
</comment>
<proteinExistence type="predicted"/>
<dbReference type="SMART" id="SM00320">
    <property type="entry name" value="WD40"/>
    <property type="match status" value="8"/>
</dbReference>
<protein>
    <recommendedName>
        <fullName evidence="4">NACHT domain-containing protein</fullName>
    </recommendedName>
</protein>
<sequence length="1327" mass="147121">MEDTAGKKRPRHVHVCYVKGSHLPKLKIFVKRKRSLYLKLSVKQEPKQEFEIHSLTTNSSTAPPINFFVNLPVTLHVTLHAKRICSNKSILLGSAEVELESTINSNDTPVTITRSPGAGLTEDPVVVLKFTVTDKFKPDEPLIKSIEAKLTLNPTLEKILENINLLVKIGSAVAEVNPIAQVVFGVVEVVTSECVDFIKQHDSVKQLLEEVGSACLLIADWDDRELDVHRPKLLEVCEYFFPVIYQCLYLTYTLSQRRQSRDAVDEVVLHRQKHLRTIIERVRSSTQLDTQGAVFRTLDTVADINNRSILDSLCHTAQDQPEGSKKCLSGTRVQLISRMRSWVLDAKAERALLLHGPAGYGKSAVVHTIAQDLERSGFCLVPFFAFNRSAQDRSLSQLIPSWARRLAEMNAKYMQHLHTVNQSDPRRLRSTDVADQKTDFLLTGLTAGINEGKPIVFVIDALDECPEKDSPKLFRLLRELLHQDFPSFIRFIFTFRRDGDLLAKFKDSDVRSIAIDEEGDSHADIRVFTANQLGPDGEALVKDIPKDSPLWPTFCAADLINVVANSSQSSFQCAAVLCDTLSTLIEVNARRTLVEMLVTGRVTSLYDTYRQILDIHFPVKSVRATLFPRIMAWILLVRSPQPAPVFRAFASQLLSPNEQLELDIVLRRLGSFVSGVGSTSIPISPLHTSLRDFLLDKKESNIYCVDIGPGPQQDVAWACLRIMNTQLKFNICNLESPFALNKDVMDLDAKVQQYISLELRYACTQAAHHLKASLPLPRTPNDDNLLAAHISKNVALELGAFLNDKFLFWLEAQSCMSVAGMGPGTILPVFLAWAISALQDDLAQILKDSIRFERRFREGYRLSSMQCYYSGLLFSPSNCQLARRYLKKLPLPMTVREGQEQDWPLGEPLVIHIAGQCSSITISADGKRIASGSDDRTIRIWDAETGEQLGDALKGHENWVTSVAFSSDGKRIASGSGDRTVRIWDAETGEQLGDALKGHTREVTSVAFSSDGKRITSGSYDRTVRIWDAETGEQLGDALKGHGRGVTSVAFSSDGKRIASGSGDRTVRIWDAETGEQLGDALKGHEDWVRSVAISSDGKRIASGSDDRTVRIWDAETGEQLGDALKGHEDRVRSVAFSSDGKRIASGSGDRTVRIWNAETGEQLGDALKGHEDRVRSVAFSSDGKRIASGSDDGTVRIWNAETGEQLGDALKGHESAVTSVAISSDGKRIASGSGDRTVRICDPTAPSTPSTLYNPTPSAPWPSDELFLTRNSFHRRDDWLCTTADDTPVFWIPPTFRHHSFVLHPCIFVLSARPKVVITVNLKANN</sequence>
<evidence type="ECO:0000256" key="2">
    <source>
        <dbReference type="ARBA" id="ARBA00022737"/>
    </source>
</evidence>
<dbReference type="SUPFAM" id="SSF52540">
    <property type="entry name" value="P-loop containing nucleoside triphosphate hydrolases"/>
    <property type="match status" value="1"/>
</dbReference>
<feature type="repeat" description="WD" evidence="3">
    <location>
        <begin position="1039"/>
        <end position="1080"/>
    </location>
</feature>
<name>A0ABR3IQV4_9AGAR</name>
<dbReference type="PROSITE" id="PS50082">
    <property type="entry name" value="WD_REPEATS_2"/>
    <property type="match status" value="8"/>
</dbReference>
<gene>
    <name evidence="5" type="ORF">HGRIS_014988</name>
</gene>
<dbReference type="PANTHER" id="PTHR22847:SF637">
    <property type="entry name" value="WD REPEAT DOMAIN 5B"/>
    <property type="match status" value="1"/>
</dbReference>
<dbReference type="InterPro" id="IPR019775">
    <property type="entry name" value="WD40_repeat_CS"/>
</dbReference>
<dbReference type="InterPro" id="IPR015943">
    <property type="entry name" value="WD40/YVTN_repeat-like_dom_sf"/>
</dbReference>
<feature type="domain" description="NACHT" evidence="4">
    <location>
        <begin position="350"/>
        <end position="496"/>
    </location>
</feature>
<dbReference type="Proteomes" id="UP001556367">
    <property type="component" value="Unassembled WGS sequence"/>
</dbReference>
<dbReference type="InterPro" id="IPR036322">
    <property type="entry name" value="WD40_repeat_dom_sf"/>
</dbReference>
<evidence type="ECO:0000256" key="3">
    <source>
        <dbReference type="PROSITE-ProRule" id="PRU00221"/>
    </source>
</evidence>
<keyword evidence="6" id="KW-1185">Reference proteome</keyword>
<dbReference type="PROSITE" id="PS50294">
    <property type="entry name" value="WD_REPEATS_REGION"/>
    <property type="match status" value="8"/>
</dbReference>
<dbReference type="PRINTS" id="PR00320">
    <property type="entry name" value="GPROTEINBRPT"/>
</dbReference>
<dbReference type="SUPFAM" id="SSF50978">
    <property type="entry name" value="WD40 repeat-like"/>
    <property type="match status" value="1"/>
</dbReference>